<protein>
    <submittedName>
        <fullName evidence="1">Uncharacterized protein</fullName>
    </submittedName>
</protein>
<dbReference type="AlphaFoldDB" id="A0A8I1DEG9"/>
<organism evidence="1 2">
    <name type="scientific">Thermoactinomyces intermedius</name>
    <dbReference type="NCBI Taxonomy" id="2024"/>
    <lineage>
        <taxon>Bacteria</taxon>
        <taxon>Bacillati</taxon>
        <taxon>Bacillota</taxon>
        <taxon>Bacilli</taxon>
        <taxon>Bacillales</taxon>
        <taxon>Thermoactinomycetaceae</taxon>
        <taxon>Thermoactinomyces</taxon>
    </lineage>
</organism>
<comment type="caution">
    <text evidence="1">The sequence shown here is derived from an EMBL/GenBank/DDBJ whole genome shotgun (WGS) entry which is preliminary data.</text>
</comment>
<evidence type="ECO:0000313" key="2">
    <source>
        <dbReference type="Proteomes" id="UP000633619"/>
    </source>
</evidence>
<sequence>MKWISNVHDDAGPAYLLALTEKLINRLKGTKGYPQLKKTIGMCWEWVEEKKHSADDIYFEFDNENDTGVSIYLELTDDPQEEQIWVCAMYAICYTIWRAYDHANEKYIPQPIEMVDHDTIDEFMKQIRQIDGYQAKWTERLQQYLLHNHPAGSAKKIKRNEIMKGIA</sequence>
<dbReference type="Pfam" id="PF14434">
    <property type="entry name" value="Imm6"/>
    <property type="match status" value="1"/>
</dbReference>
<keyword evidence="2" id="KW-1185">Reference proteome</keyword>
<dbReference type="EMBL" id="JAECVW010000002">
    <property type="protein sequence ID" value="MBH8594645.1"/>
    <property type="molecule type" value="Genomic_DNA"/>
</dbReference>
<reference evidence="1 2" key="1">
    <citation type="submission" date="2020-12" db="EMBL/GenBank/DDBJ databases">
        <title>WGS of Thermoactinomyces spp.</title>
        <authorList>
            <person name="Cheng K."/>
        </authorList>
    </citation>
    <scope>NUCLEOTIDE SEQUENCE [LARGE SCALE GENOMIC DNA]</scope>
    <source>
        <strain evidence="2">CICC 10671\DSM 43846</strain>
    </source>
</reference>
<accession>A0A8I1DEG9</accession>
<proteinExistence type="predicted"/>
<name>A0A8I1DEG9_THEIN</name>
<dbReference type="InterPro" id="IPR025674">
    <property type="entry name" value="Imm6"/>
</dbReference>
<gene>
    <name evidence="1" type="ORF">I8U20_04800</name>
</gene>
<dbReference type="RefSeq" id="WP_181731889.1">
    <property type="nucleotide sequence ID" value="NZ_JACEIR010000004.1"/>
</dbReference>
<evidence type="ECO:0000313" key="1">
    <source>
        <dbReference type="EMBL" id="MBH8594645.1"/>
    </source>
</evidence>
<dbReference type="Proteomes" id="UP000633619">
    <property type="component" value="Unassembled WGS sequence"/>
</dbReference>